<gene>
    <name evidence="2" type="ORF">DSW25_14020</name>
</gene>
<evidence type="ECO:0000313" key="2">
    <source>
        <dbReference type="EMBL" id="KEJ88760.1"/>
    </source>
</evidence>
<dbReference type="RefSeq" id="WP_025059642.1">
    <property type="nucleotide sequence ID" value="NZ_JAMC01000005.1"/>
</dbReference>
<keyword evidence="1" id="KW-1133">Transmembrane helix</keyword>
<keyword evidence="1" id="KW-0472">Membrane</keyword>
<comment type="caution">
    <text evidence="2">The sequence shown here is derived from an EMBL/GenBank/DDBJ whole genome shotgun (WGS) entry which is preliminary data.</text>
</comment>
<protein>
    <recommendedName>
        <fullName evidence="4">Aspartate carbamoyltransferase catalytic subunit</fullName>
    </recommendedName>
</protein>
<keyword evidence="3" id="KW-1185">Reference proteome</keyword>
<dbReference type="OrthoDB" id="199424at2"/>
<accession>A0A073IGR4</accession>
<organism evidence="2 3">
    <name type="scientific">Sulfitobacter donghicola DSW-25 = KCTC 12864 = JCM 14565</name>
    <dbReference type="NCBI Taxonomy" id="1300350"/>
    <lineage>
        <taxon>Bacteria</taxon>
        <taxon>Pseudomonadati</taxon>
        <taxon>Pseudomonadota</taxon>
        <taxon>Alphaproteobacteria</taxon>
        <taxon>Rhodobacterales</taxon>
        <taxon>Roseobacteraceae</taxon>
        <taxon>Sulfitobacter</taxon>
    </lineage>
</organism>
<dbReference type="EMBL" id="JAMC01000005">
    <property type="protein sequence ID" value="KEJ88760.1"/>
    <property type="molecule type" value="Genomic_DNA"/>
</dbReference>
<evidence type="ECO:0008006" key="4">
    <source>
        <dbReference type="Google" id="ProtNLM"/>
    </source>
</evidence>
<proteinExistence type="predicted"/>
<keyword evidence="1" id="KW-0812">Transmembrane</keyword>
<feature type="transmembrane region" description="Helical" evidence="1">
    <location>
        <begin position="34"/>
        <end position="55"/>
    </location>
</feature>
<feature type="transmembrane region" description="Helical" evidence="1">
    <location>
        <begin position="61"/>
        <end position="79"/>
    </location>
</feature>
<dbReference type="Proteomes" id="UP000027734">
    <property type="component" value="Unassembled WGS sequence"/>
</dbReference>
<evidence type="ECO:0000313" key="3">
    <source>
        <dbReference type="Proteomes" id="UP000027734"/>
    </source>
</evidence>
<dbReference type="STRING" id="1300350.Z948_2280"/>
<evidence type="ECO:0000256" key="1">
    <source>
        <dbReference type="SAM" id="Phobius"/>
    </source>
</evidence>
<name>A0A073IGR4_9RHOB</name>
<reference evidence="2 3" key="1">
    <citation type="submission" date="2014-01" db="EMBL/GenBank/DDBJ databases">
        <title>Sulfitobacter donghicola JCM 14565 Genome Sequencing.</title>
        <authorList>
            <person name="Lai Q."/>
            <person name="Hong Z."/>
        </authorList>
    </citation>
    <scope>NUCLEOTIDE SEQUENCE [LARGE SCALE GENOMIC DNA]</scope>
    <source>
        <strain evidence="2 3">JCM 14565</strain>
    </source>
</reference>
<dbReference type="AlphaFoldDB" id="A0A073IGR4"/>
<sequence>MNASSFWDNVLEPEEKLLWAGRPKPRLHWRNWRLYGPAPLSASGLLAAWFIIFTTGSQGDMWLLILPALLIIIPARATLQQLKTYKATRYALTDKRALFFRVSETETHAKAYPPSAMTPPTLRQTVPPSVGFLHNGNAKSAPIGFDYIETAEALLPHLNETGVS</sequence>
<dbReference type="eggNOG" id="ENOG503480D">
    <property type="taxonomic scope" value="Bacteria"/>
</dbReference>